<dbReference type="Gene3D" id="2.40.10.220">
    <property type="entry name" value="predicted glycosyltransferase like domains"/>
    <property type="match status" value="1"/>
</dbReference>
<dbReference type="SUPFAM" id="SSF141371">
    <property type="entry name" value="PilZ domain-like"/>
    <property type="match status" value="1"/>
</dbReference>
<accession>A0A4Y9S493</accession>
<keyword evidence="3" id="KW-1185">Reference proteome</keyword>
<feature type="domain" description="PilZ" evidence="1">
    <location>
        <begin position="4"/>
        <end position="105"/>
    </location>
</feature>
<gene>
    <name evidence="2" type="ORF">E4L98_27590</name>
</gene>
<evidence type="ECO:0000259" key="1">
    <source>
        <dbReference type="Pfam" id="PF07238"/>
    </source>
</evidence>
<evidence type="ECO:0000313" key="3">
    <source>
        <dbReference type="Proteomes" id="UP000297729"/>
    </source>
</evidence>
<organism evidence="2 3">
    <name type="scientific">Duganella callida</name>
    <dbReference type="NCBI Taxonomy" id="2561932"/>
    <lineage>
        <taxon>Bacteria</taxon>
        <taxon>Pseudomonadati</taxon>
        <taxon>Pseudomonadota</taxon>
        <taxon>Betaproteobacteria</taxon>
        <taxon>Burkholderiales</taxon>
        <taxon>Oxalobacteraceae</taxon>
        <taxon>Telluria group</taxon>
        <taxon>Duganella</taxon>
    </lineage>
</organism>
<dbReference type="GO" id="GO:0035438">
    <property type="term" value="F:cyclic-di-GMP binding"/>
    <property type="evidence" value="ECO:0007669"/>
    <property type="project" value="InterPro"/>
</dbReference>
<dbReference type="Proteomes" id="UP000297729">
    <property type="component" value="Unassembled WGS sequence"/>
</dbReference>
<reference evidence="2 3" key="1">
    <citation type="submission" date="2019-03" db="EMBL/GenBank/DDBJ databases">
        <title>Draft Genome Sequence of Duganella callidus sp. nov., a Novel Duganella Species Isolated from Cultivated Soil.</title>
        <authorList>
            <person name="Raths R."/>
            <person name="Peta V."/>
            <person name="Bucking H."/>
        </authorList>
    </citation>
    <scope>NUCLEOTIDE SEQUENCE [LARGE SCALE GENOMIC DNA]</scope>
    <source>
        <strain evidence="2 3">DN04</strain>
    </source>
</reference>
<dbReference type="OrthoDB" id="8758697at2"/>
<dbReference type="AlphaFoldDB" id="A0A4Y9S493"/>
<name>A0A4Y9S493_9BURK</name>
<dbReference type="InterPro" id="IPR009875">
    <property type="entry name" value="PilZ_domain"/>
</dbReference>
<dbReference type="RefSeq" id="WP_135204743.1">
    <property type="nucleotide sequence ID" value="NZ_SPVG01000264.1"/>
</dbReference>
<dbReference type="EMBL" id="SPVG01000264">
    <property type="protein sequence ID" value="TFW14779.1"/>
    <property type="molecule type" value="Genomic_DNA"/>
</dbReference>
<dbReference type="Pfam" id="PF07238">
    <property type="entry name" value="PilZ"/>
    <property type="match status" value="1"/>
</dbReference>
<evidence type="ECO:0000313" key="2">
    <source>
        <dbReference type="EMBL" id="TFW14779.1"/>
    </source>
</evidence>
<proteinExistence type="predicted"/>
<protein>
    <submittedName>
        <fullName evidence="2">PilZ domain-containing protein</fullName>
    </submittedName>
</protein>
<comment type="caution">
    <text evidence="2">The sequence shown here is derived from an EMBL/GenBank/DDBJ whole genome shotgun (WGS) entry which is preliminary data.</text>
</comment>
<sequence length="115" mass="12845">MDARREHVRRLLQVDAYVTDIHGRNTETVQIIDISRMGVAFVSERPMPPDEQYLLSFAFPGSAIRNEITLTIVHSNPVGTHGRFRNGARFIAIAEACADRIVDYVTTAPAHPDSL</sequence>